<evidence type="ECO:0000313" key="2">
    <source>
        <dbReference type="EMBL" id="WCT75050.1"/>
    </source>
</evidence>
<feature type="region of interest" description="Disordered" evidence="1">
    <location>
        <begin position="31"/>
        <end position="56"/>
    </location>
</feature>
<organism evidence="2 3">
    <name type="scientific">Sphingomonas naphthae</name>
    <dbReference type="NCBI Taxonomy" id="1813468"/>
    <lineage>
        <taxon>Bacteria</taxon>
        <taxon>Pseudomonadati</taxon>
        <taxon>Pseudomonadota</taxon>
        <taxon>Alphaproteobacteria</taxon>
        <taxon>Sphingomonadales</taxon>
        <taxon>Sphingomonadaceae</taxon>
        <taxon>Sphingomonas</taxon>
    </lineage>
</organism>
<protein>
    <submittedName>
        <fullName evidence="2">Uncharacterized protein</fullName>
    </submittedName>
</protein>
<gene>
    <name evidence="2" type="ORF">PQ455_07495</name>
</gene>
<keyword evidence="3" id="KW-1185">Reference proteome</keyword>
<dbReference type="Proteomes" id="UP001220395">
    <property type="component" value="Chromosome"/>
</dbReference>
<evidence type="ECO:0000256" key="1">
    <source>
        <dbReference type="SAM" id="MobiDB-lite"/>
    </source>
</evidence>
<accession>A0ABY7TP98</accession>
<sequence>MIGRLLLGWAIGEALAEVSAALARRRARKAAAIESGRGVEAPATNDGVRPKESPRP</sequence>
<evidence type="ECO:0000313" key="3">
    <source>
        <dbReference type="Proteomes" id="UP001220395"/>
    </source>
</evidence>
<reference evidence="2 3" key="1">
    <citation type="submission" date="2023-02" db="EMBL/GenBank/DDBJ databases">
        <title>Genome sequence of Sphingomonas naphthae.</title>
        <authorList>
            <person name="Kim S."/>
            <person name="Heo J."/>
            <person name="Kwon S.-W."/>
        </authorList>
    </citation>
    <scope>NUCLEOTIDE SEQUENCE [LARGE SCALE GENOMIC DNA]</scope>
    <source>
        <strain evidence="2 3">KACC 18716</strain>
    </source>
</reference>
<name>A0ABY7TP98_9SPHN</name>
<dbReference type="RefSeq" id="WP_273690567.1">
    <property type="nucleotide sequence ID" value="NZ_CP117411.1"/>
</dbReference>
<dbReference type="EMBL" id="CP117411">
    <property type="protein sequence ID" value="WCT75050.1"/>
    <property type="molecule type" value="Genomic_DNA"/>
</dbReference>
<proteinExistence type="predicted"/>